<dbReference type="InterPro" id="IPR004869">
    <property type="entry name" value="MMPL_dom"/>
</dbReference>
<evidence type="ECO:0000256" key="4">
    <source>
        <dbReference type="ARBA" id="ARBA00022989"/>
    </source>
</evidence>
<dbReference type="EMBL" id="CP003137">
    <property type="protein sequence ID" value="AEV96002.1"/>
    <property type="molecule type" value="Genomic_DNA"/>
</dbReference>
<dbReference type="InterPro" id="IPR050545">
    <property type="entry name" value="Mycobact_MmpL"/>
</dbReference>
<evidence type="ECO:0000256" key="5">
    <source>
        <dbReference type="ARBA" id="ARBA00023136"/>
    </source>
</evidence>
<feature type="transmembrane region" description="Helical" evidence="6">
    <location>
        <begin position="20"/>
        <end position="37"/>
    </location>
</feature>
<feature type="transmembrane region" description="Helical" evidence="6">
    <location>
        <begin position="776"/>
        <end position="794"/>
    </location>
</feature>
<accession>G8PBU4</accession>
<keyword evidence="9" id="KW-1185">Reference proteome</keyword>
<dbReference type="GO" id="GO:0005886">
    <property type="term" value="C:plasma membrane"/>
    <property type="evidence" value="ECO:0007669"/>
    <property type="project" value="UniProtKB-SubCell"/>
</dbReference>
<keyword evidence="4 6" id="KW-1133">Transmembrane helix</keyword>
<dbReference type="STRING" id="701521.PECL_1789"/>
<feature type="transmembrane region" description="Helical" evidence="6">
    <location>
        <begin position="856"/>
        <end position="873"/>
    </location>
</feature>
<feature type="transmembrane region" description="Helical" evidence="6">
    <location>
        <begin position="815"/>
        <end position="844"/>
    </location>
</feature>
<feature type="transmembrane region" description="Helical" evidence="6">
    <location>
        <begin position="468"/>
        <end position="495"/>
    </location>
</feature>
<evidence type="ECO:0000256" key="3">
    <source>
        <dbReference type="ARBA" id="ARBA00022692"/>
    </source>
</evidence>
<organism evidence="8 9">
    <name type="scientific">Pediococcus claussenii (strain ATCC BAA-344 / DSM 14800 / JCM 18046 / KCTC 3811 / LMG 21948 / P06)</name>
    <dbReference type="NCBI Taxonomy" id="701521"/>
    <lineage>
        <taxon>Bacteria</taxon>
        <taxon>Bacillati</taxon>
        <taxon>Bacillota</taxon>
        <taxon>Bacilli</taxon>
        <taxon>Lactobacillales</taxon>
        <taxon>Lactobacillaceae</taxon>
        <taxon>Pediococcus</taxon>
    </lineage>
</organism>
<feature type="transmembrane region" description="Helical" evidence="6">
    <location>
        <begin position="345"/>
        <end position="364"/>
    </location>
</feature>
<dbReference type="PANTHER" id="PTHR33406:SF13">
    <property type="entry name" value="MEMBRANE PROTEIN YDFJ"/>
    <property type="match status" value="1"/>
</dbReference>
<dbReference type="NCBIfam" id="TIGR00921">
    <property type="entry name" value="2A067"/>
    <property type="match status" value="1"/>
</dbReference>
<proteinExistence type="predicted"/>
<keyword evidence="2" id="KW-1003">Cell membrane</keyword>
<dbReference type="PANTHER" id="PTHR33406">
    <property type="entry name" value="MEMBRANE PROTEIN MJ1562-RELATED"/>
    <property type="match status" value="1"/>
</dbReference>
<dbReference type="AlphaFoldDB" id="G8PBU4"/>
<dbReference type="RefSeq" id="WP_014216196.1">
    <property type="nucleotide sequence ID" value="NC_016605.1"/>
</dbReference>
<reference evidence="8 9" key="1">
    <citation type="journal article" date="2012" name="J. Bacteriol.">
        <title>Complete Genome Sequence of the Beer Spoilage Organism Pediococcus claussenii ATCC BAA-344T.</title>
        <authorList>
            <person name="Pittet V."/>
            <person name="Abegunde T."/>
            <person name="Marfleet T."/>
            <person name="Haakensen M."/>
            <person name="Morrow K."/>
            <person name="Jayaprakash T."/>
            <person name="Schroeder K."/>
            <person name="Trost B."/>
            <person name="Byrns S."/>
            <person name="Bergsveinson J."/>
            <person name="Kusalik A."/>
            <person name="Ziola B."/>
        </authorList>
    </citation>
    <scope>NUCLEOTIDE SEQUENCE [LARGE SCALE GENOMIC DNA]</scope>
    <source>
        <strain evidence="8 9">ATCC BAA-344</strain>
    </source>
</reference>
<keyword evidence="3 6" id="KW-0812">Transmembrane</keyword>
<evidence type="ECO:0000256" key="6">
    <source>
        <dbReference type="SAM" id="Phobius"/>
    </source>
</evidence>
<dbReference type="InterPro" id="IPR000731">
    <property type="entry name" value="SSD"/>
</dbReference>
<dbReference type="Pfam" id="PF03176">
    <property type="entry name" value="MMPL"/>
    <property type="match status" value="2"/>
</dbReference>
<feature type="transmembrane region" description="Helical" evidence="6">
    <location>
        <begin position="371"/>
        <end position="390"/>
    </location>
</feature>
<feature type="transmembrane region" description="Helical" evidence="6">
    <location>
        <begin position="438"/>
        <end position="462"/>
    </location>
</feature>
<feature type="domain" description="SSD" evidence="7">
    <location>
        <begin position="753"/>
        <end position="872"/>
    </location>
</feature>
<sequence length="881" mass="96950">MSILQKLFSKIGRAIHDHAMLSIIITMVLTVVIGFGLPKIKMDMSNAMFVDKNSTLYKNSDEYQKNFGGQAFIVSVKSKNGDVANKETFQKINDFTNDINKNGKVYTTTSIVNILNQQLDKAKSSNSSSSSNSFGNNADLQKAINNQLSNSQKRDIQTDVQNSFTKGQKAKIQSYSQSILTDQQKMQAQQAMQAAVAKGANPAELQAHPEALMSKIKLSDDQNKKIQAYSMSLLTSDQKAAVSKDTLKMLPDVQNMNNELIHQLVYSDHGRINKAMKQLLPKDGKYMIVSVTSANGATMNDYQSLYKAINHDLNKHNLKTGNYQTKLAGMPAVSGTVGGEMQHSMMVMLGIAVIIMILILALIFPVRRRLLPLLFVLFGLIWTFGLMGWMGISLTMATMATLPIIVGLGTDFGVQFLNRYEEEFRQDHDVMRATTETITHTGPAVGTAVIVMIFSFLTMYLAKAPMMHFFGLTLAIGVFVSYIVELVLMFSVLALRDRKADESKLNKINSNASALSRFLTKYATWVAHHAVPVLIIGVILGALGFYVEGSIPVETDMIKMIPQDMTAVKDNKSVQKQVGSTTSLTYLVRSDHKLTPSDVKYIDRFGKDEKSKYSSKILSTTSVATTLRDTSGNDSLPSKESDINSSVNNLPKIMKQTLITDNQKYSTISFKLDPDLGSNTSYNLMNDINKDVKNAPKGVSIVAAGDQAMALQGVKNMTANRGLIIIAGLAIIFVVLLLVYRNLRDAFYPLMPIVVVLGLSPLTLKLLNTSYNPVTIALSSLVLGIGTEFTILILERFMEEERKNMDTLTAIQTAIGSVGQAITVSGLTVVGGFSALLFISFPVLRSFGMITVLDTLYSLICALTILPAMMYLFRKRSTDKK</sequence>
<gene>
    <name evidence="8" type="ordered locus">PECL_1789</name>
</gene>
<protein>
    <submittedName>
        <fullName evidence="8">Efflux transporter, hydrophobe/amphiphile efflux-3 family protein</fullName>
    </submittedName>
</protein>
<feature type="transmembrane region" description="Helical" evidence="6">
    <location>
        <begin position="525"/>
        <end position="547"/>
    </location>
</feature>
<feature type="domain" description="SSD" evidence="7">
    <location>
        <begin position="373"/>
        <end position="495"/>
    </location>
</feature>
<dbReference type="SUPFAM" id="SSF82866">
    <property type="entry name" value="Multidrug efflux transporter AcrB transmembrane domain"/>
    <property type="match status" value="2"/>
</dbReference>
<dbReference type="PATRIC" id="fig|701521.8.peg.1691"/>
<dbReference type="PROSITE" id="PS50156">
    <property type="entry name" value="SSD"/>
    <property type="match status" value="2"/>
</dbReference>
<evidence type="ECO:0000256" key="2">
    <source>
        <dbReference type="ARBA" id="ARBA00022475"/>
    </source>
</evidence>
<keyword evidence="5 6" id="KW-0472">Membrane</keyword>
<evidence type="ECO:0000313" key="9">
    <source>
        <dbReference type="Proteomes" id="UP000005444"/>
    </source>
</evidence>
<name>G8PBU4_PEDCP</name>
<dbReference type="HOGENOM" id="CLU_008861_2_0_9"/>
<feature type="transmembrane region" description="Helical" evidence="6">
    <location>
        <begin position="722"/>
        <end position="740"/>
    </location>
</feature>
<evidence type="ECO:0000259" key="7">
    <source>
        <dbReference type="PROSITE" id="PS50156"/>
    </source>
</evidence>
<evidence type="ECO:0000256" key="1">
    <source>
        <dbReference type="ARBA" id="ARBA00004651"/>
    </source>
</evidence>
<dbReference type="Proteomes" id="UP000005444">
    <property type="component" value="Chromosome"/>
</dbReference>
<feature type="transmembrane region" description="Helical" evidence="6">
    <location>
        <begin position="747"/>
        <end position="764"/>
    </location>
</feature>
<feature type="transmembrane region" description="Helical" evidence="6">
    <location>
        <begin position="396"/>
        <end position="417"/>
    </location>
</feature>
<dbReference type="Gene3D" id="1.20.1640.10">
    <property type="entry name" value="Multidrug efflux transporter AcrB transmembrane domain"/>
    <property type="match status" value="2"/>
</dbReference>
<evidence type="ECO:0000313" key="8">
    <source>
        <dbReference type="EMBL" id="AEV96002.1"/>
    </source>
</evidence>
<dbReference type="KEGG" id="pce:PECL_1789"/>
<dbReference type="eggNOG" id="COG1033">
    <property type="taxonomic scope" value="Bacteria"/>
</dbReference>
<comment type="subcellular location">
    <subcellularLocation>
        <location evidence="1">Cell membrane</location>
        <topology evidence="1">Multi-pass membrane protein</topology>
    </subcellularLocation>
</comment>